<keyword evidence="4" id="KW-0472">Membrane</keyword>
<accession>A0A3P7QMK6</accession>
<sequence length="104" mass="11811">MRRGIDDYYQQLNPNTKVRFMDSVQKLLKCCGVTSPRDYRDQIPLACCNISTSSCQTTPIEEEHVYSESISWDDHMHAFTAAIRPTAVSANDTSGYMVPFREIG</sequence>
<dbReference type="EMBL" id="UYRU01081843">
    <property type="protein sequence ID" value="VDN32206.1"/>
    <property type="molecule type" value="Genomic_DNA"/>
</dbReference>
<dbReference type="InterPro" id="IPR018499">
    <property type="entry name" value="Tetraspanin/Peripherin"/>
</dbReference>
<dbReference type="AlphaFoldDB" id="A0A3P7QMK6"/>
<evidence type="ECO:0000313" key="6">
    <source>
        <dbReference type="Proteomes" id="UP000281553"/>
    </source>
</evidence>
<evidence type="ECO:0008006" key="7">
    <source>
        <dbReference type="Google" id="ProtNLM"/>
    </source>
</evidence>
<evidence type="ECO:0000313" key="5">
    <source>
        <dbReference type="EMBL" id="VDN32206.1"/>
    </source>
</evidence>
<gene>
    <name evidence="5" type="ORF">DILT_LOCUS15925</name>
</gene>
<evidence type="ECO:0000256" key="3">
    <source>
        <dbReference type="ARBA" id="ARBA00022989"/>
    </source>
</evidence>
<name>A0A3P7QMK6_DIBLA</name>
<dbReference type="Gene3D" id="1.10.1450.10">
    <property type="entry name" value="Tetraspanin"/>
    <property type="match status" value="1"/>
</dbReference>
<evidence type="ECO:0000256" key="4">
    <source>
        <dbReference type="ARBA" id="ARBA00023136"/>
    </source>
</evidence>
<keyword evidence="3" id="KW-1133">Transmembrane helix</keyword>
<keyword evidence="6" id="KW-1185">Reference proteome</keyword>
<keyword evidence="2" id="KW-0812">Transmembrane</keyword>
<comment type="subcellular location">
    <subcellularLocation>
        <location evidence="1">Membrane</location>
        <topology evidence="1">Multi-pass membrane protein</topology>
    </subcellularLocation>
</comment>
<reference evidence="5 6" key="1">
    <citation type="submission" date="2018-11" db="EMBL/GenBank/DDBJ databases">
        <authorList>
            <consortium name="Pathogen Informatics"/>
        </authorList>
    </citation>
    <scope>NUCLEOTIDE SEQUENCE [LARGE SCALE GENOMIC DNA]</scope>
</reference>
<dbReference type="InterPro" id="IPR008952">
    <property type="entry name" value="Tetraspanin_EC2_sf"/>
</dbReference>
<dbReference type="CDD" id="cd03127">
    <property type="entry name" value="tetraspanin_LEL"/>
    <property type="match status" value="1"/>
</dbReference>
<dbReference type="Pfam" id="PF00335">
    <property type="entry name" value="Tetraspanin"/>
    <property type="match status" value="1"/>
</dbReference>
<dbReference type="GO" id="GO:0016020">
    <property type="term" value="C:membrane"/>
    <property type="evidence" value="ECO:0007669"/>
    <property type="project" value="UniProtKB-SubCell"/>
</dbReference>
<proteinExistence type="predicted"/>
<organism evidence="5 6">
    <name type="scientific">Dibothriocephalus latus</name>
    <name type="common">Fish tapeworm</name>
    <name type="synonym">Diphyllobothrium latum</name>
    <dbReference type="NCBI Taxonomy" id="60516"/>
    <lineage>
        <taxon>Eukaryota</taxon>
        <taxon>Metazoa</taxon>
        <taxon>Spiralia</taxon>
        <taxon>Lophotrochozoa</taxon>
        <taxon>Platyhelminthes</taxon>
        <taxon>Cestoda</taxon>
        <taxon>Eucestoda</taxon>
        <taxon>Diphyllobothriidea</taxon>
        <taxon>Diphyllobothriidae</taxon>
        <taxon>Dibothriocephalus</taxon>
    </lineage>
</organism>
<evidence type="ECO:0000256" key="2">
    <source>
        <dbReference type="ARBA" id="ARBA00022692"/>
    </source>
</evidence>
<dbReference type="OrthoDB" id="9993879at2759"/>
<protein>
    <recommendedName>
        <fullName evidence="7">Tetraspanin</fullName>
    </recommendedName>
</protein>
<dbReference type="Proteomes" id="UP000281553">
    <property type="component" value="Unassembled WGS sequence"/>
</dbReference>
<evidence type="ECO:0000256" key="1">
    <source>
        <dbReference type="ARBA" id="ARBA00004141"/>
    </source>
</evidence>
<dbReference type="SUPFAM" id="SSF48652">
    <property type="entry name" value="Tetraspanin"/>
    <property type="match status" value="1"/>
</dbReference>